<comment type="domain">
    <text evidence="8">IleRS has two distinct active sites: one for aminoacylation and one for editing. The misactivated valine is translocated from the active site to the editing site, which sterically excludes the correctly activated isoleucine. The single editing site contains two valyl binding pockets, one specific for each substrate (Val-AMP or Val-tRNA(Ile)).</text>
</comment>
<dbReference type="GO" id="GO:0002161">
    <property type="term" value="F:aminoacyl-tRNA deacylase activity"/>
    <property type="evidence" value="ECO:0007669"/>
    <property type="project" value="InterPro"/>
</dbReference>
<dbReference type="GO" id="GO:0005524">
    <property type="term" value="F:ATP binding"/>
    <property type="evidence" value="ECO:0007669"/>
    <property type="project" value="UniProtKB-UniRule"/>
</dbReference>
<evidence type="ECO:0000313" key="11">
    <source>
        <dbReference type="EMBL" id="MCA9383083.1"/>
    </source>
</evidence>
<dbReference type="Gene3D" id="1.10.730.10">
    <property type="entry name" value="Isoleucyl-tRNA Synthetase, Domain 1"/>
    <property type="match status" value="1"/>
</dbReference>
<dbReference type="InterPro" id="IPR014729">
    <property type="entry name" value="Rossmann-like_a/b/a_fold"/>
</dbReference>
<dbReference type="SUPFAM" id="SSF53254">
    <property type="entry name" value="Phosphoglycerate mutase-like"/>
    <property type="match status" value="1"/>
</dbReference>
<dbReference type="HAMAP" id="MF_02003">
    <property type="entry name" value="Ile_tRNA_synth_type2"/>
    <property type="match status" value="1"/>
</dbReference>
<dbReference type="SUPFAM" id="SSF52374">
    <property type="entry name" value="Nucleotidylyl transferase"/>
    <property type="match status" value="1"/>
</dbReference>
<evidence type="ECO:0000256" key="6">
    <source>
        <dbReference type="ARBA" id="ARBA00025217"/>
    </source>
</evidence>
<dbReference type="InterPro" id="IPR023586">
    <property type="entry name" value="Ile-tRNA-ligase_type2"/>
</dbReference>
<dbReference type="InterPro" id="IPR013078">
    <property type="entry name" value="His_Pase_superF_clade-1"/>
</dbReference>
<evidence type="ECO:0000256" key="2">
    <source>
        <dbReference type="ARBA" id="ARBA00022741"/>
    </source>
</evidence>
<dbReference type="Gene3D" id="3.40.50.620">
    <property type="entry name" value="HUPs"/>
    <property type="match status" value="3"/>
</dbReference>
<feature type="domain" description="Aminoacyl-tRNA synthetase class Ia" evidence="9">
    <location>
        <begin position="677"/>
        <end position="810"/>
    </location>
</feature>
<dbReference type="EMBL" id="JAGQLK010000025">
    <property type="protein sequence ID" value="MCA9383083.1"/>
    <property type="molecule type" value="Genomic_DNA"/>
</dbReference>
<dbReference type="GO" id="GO:0004822">
    <property type="term" value="F:isoleucine-tRNA ligase activity"/>
    <property type="evidence" value="ECO:0007669"/>
    <property type="project" value="UniProtKB-UniRule"/>
</dbReference>
<comment type="caution">
    <text evidence="11">The sequence shown here is derived from an EMBL/GenBank/DDBJ whole genome shotgun (WGS) entry which is preliminary data.</text>
</comment>
<dbReference type="Pfam" id="PF08264">
    <property type="entry name" value="Anticodon_1"/>
    <property type="match status" value="1"/>
</dbReference>
<dbReference type="Pfam" id="PF00133">
    <property type="entry name" value="tRNA-synt_1"/>
    <property type="match status" value="2"/>
</dbReference>
<keyword evidence="3 8" id="KW-0067">ATP-binding</keyword>
<accession>A0A955RIT9</accession>
<dbReference type="Pfam" id="PF00300">
    <property type="entry name" value="His_Phos_1"/>
    <property type="match status" value="1"/>
</dbReference>
<organism evidence="11 12">
    <name type="scientific">Candidatus Dojkabacteria bacterium</name>
    <dbReference type="NCBI Taxonomy" id="2099670"/>
    <lineage>
        <taxon>Bacteria</taxon>
        <taxon>Candidatus Dojkabacteria</taxon>
    </lineage>
</organism>
<dbReference type="InterPro" id="IPR002301">
    <property type="entry name" value="Ile-tRNA-ligase"/>
</dbReference>
<evidence type="ECO:0000256" key="3">
    <source>
        <dbReference type="ARBA" id="ARBA00022840"/>
    </source>
</evidence>
<gene>
    <name evidence="8" type="primary">ileS</name>
    <name evidence="11" type="ORF">KC909_01840</name>
</gene>
<comment type="catalytic activity">
    <reaction evidence="7 8">
        <text>tRNA(Ile) + L-isoleucine + ATP = L-isoleucyl-tRNA(Ile) + AMP + diphosphate</text>
        <dbReference type="Rhea" id="RHEA:11060"/>
        <dbReference type="Rhea" id="RHEA-COMP:9666"/>
        <dbReference type="Rhea" id="RHEA-COMP:9695"/>
        <dbReference type="ChEBI" id="CHEBI:30616"/>
        <dbReference type="ChEBI" id="CHEBI:33019"/>
        <dbReference type="ChEBI" id="CHEBI:58045"/>
        <dbReference type="ChEBI" id="CHEBI:78442"/>
        <dbReference type="ChEBI" id="CHEBI:78528"/>
        <dbReference type="ChEBI" id="CHEBI:456215"/>
        <dbReference type="EC" id="6.1.1.5"/>
    </reaction>
</comment>
<keyword evidence="8" id="KW-0479">Metal-binding</keyword>
<dbReference type="CDD" id="cd07961">
    <property type="entry name" value="Anticodon_Ia_Ile_ABEc"/>
    <property type="match status" value="1"/>
</dbReference>
<dbReference type="Proteomes" id="UP000783287">
    <property type="component" value="Unassembled WGS sequence"/>
</dbReference>
<dbReference type="InterPro" id="IPR009080">
    <property type="entry name" value="tRNAsynth_Ia_anticodon-bd"/>
</dbReference>
<reference evidence="11" key="2">
    <citation type="journal article" date="2021" name="Microbiome">
        <title>Successional dynamics and alternative stable states in a saline activated sludge microbial community over 9 years.</title>
        <authorList>
            <person name="Wang Y."/>
            <person name="Ye J."/>
            <person name="Ju F."/>
            <person name="Liu L."/>
            <person name="Boyd J.A."/>
            <person name="Deng Y."/>
            <person name="Parks D.H."/>
            <person name="Jiang X."/>
            <person name="Yin X."/>
            <person name="Woodcroft B.J."/>
            <person name="Tyson G.W."/>
            <person name="Hugenholtz P."/>
            <person name="Polz M.F."/>
            <person name="Zhang T."/>
        </authorList>
    </citation>
    <scope>NUCLEOTIDE SEQUENCE</scope>
    <source>
        <strain evidence="11">HKST-UBA14</strain>
    </source>
</reference>
<dbReference type="GO" id="GO:0008270">
    <property type="term" value="F:zinc ion binding"/>
    <property type="evidence" value="ECO:0007669"/>
    <property type="project" value="UniProtKB-UniRule"/>
</dbReference>
<dbReference type="AlphaFoldDB" id="A0A955RIT9"/>
<sequence>MFDKVNPRQSFPELEDNITKFWKEHNIFKKSIEQRDPENKYVFYDGPPFITGAPHYGSLLPTIAKDVIPRYQTMNGKYVERQWGWDAHGLPIENKVEKQLGIENRRQIEEYGIQKFVDACYEYTKNTSAEWKWYIDKIGRWVDFDNSYKTMDQDYMESVIWVFKQIFEKDLIYEGTRTSLYCTRCGTPVSNFEIAMDNSYADMEDPAVTIRFPVITEGKFKDASILAWTTTPWTLPSNKALVVDPEEDYVLISINDEKIILAKKRAEYVLKEHVHNVEDTFKGEELVGLKYKPPFDYFEATDDEHKVYSFEGMVHMEEGTGIVHSAPGFGDIDTEMGAHYKLTNAMSIDDAGKYIAKVKDYEGIYVKDADEKIIADLTEAGILFKSDRIVHRYPYCWRCETPLIHKAQPSWYINIDKIREELIANNEHINWVPDHLKEGRFKKGIEVAPDWGISRTRFWATPMPVWQLVKKNDSGEQEVVERVVIGSRDELREKSVQPITKVILVRHATRDKSEHDGELTEDGWKEVEKLNELLASQEVDAIYTSTMKRCKQTIDEFASNKGLTPIEDDTFGSVDVRMRSDDLLDPLVAKHNVQFVSELPEEVVAETLKEDLNKLEEGFKKILKENEGKSIVISTHGEQIAFIKHLFERKNITEGYAAEIAKGSFITMYFVGDELLDLHRPKIDKITIKGEKGELTRVEDVLDVWLDSGSMPYASKHYPFQDRTDFEDNYPADFIVEYIAQTRAWFYVMHVISTALMGSHSFKNVITTGVLSGTDGRKMSKSYGNYPDPKGVLEEIGAEALRLYMMGSPIMIGGDMDFNEQTLKEQIKTIILPLWNSYSFFVTYANMHKWEPDKILAANIRTDNPDTTHIQWDHIPFDNPKNKLDVWIIAKLQLFIRDVRIALDSYNTPATVRLFPEMINDLSRWYIRRSRDRFAEGDKDALDTLYYVLVEMSKVMAPITPFVTEAIYQNLVAMQNKEEKQSIHLTDYPHPDIKFMEKSEELMYQMDKVRQIVALGQSVRVQNGLKVRQPLAEIEVISDIDPNRNIDIEQWMKELIMDELNVKKVDEKSELTDRDGWIRAKDDSNNIEISIDTNLTDALRREGMYRELVRQVQSNRKKSGMQIGDKISLQISSESNEVKTMLDLFKAELLSGTNANDIILVDTPGENWETAKLGDDKALFSITKVN</sequence>
<comment type="similarity">
    <text evidence="8">Belongs to the class-I aminoacyl-tRNA synthetase family. IleS type 2 subfamily.</text>
</comment>
<comment type="cofactor">
    <cofactor evidence="8">
        <name>Zn(2+)</name>
        <dbReference type="ChEBI" id="CHEBI:29105"/>
    </cofactor>
</comment>
<dbReference type="SMART" id="SM00855">
    <property type="entry name" value="PGAM"/>
    <property type="match status" value="1"/>
</dbReference>
<reference evidence="11" key="1">
    <citation type="submission" date="2020-04" db="EMBL/GenBank/DDBJ databases">
        <authorList>
            <person name="Zhang T."/>
        </authorList>
    </citation>
    <scope>NUCLEOTIDE SEQUENCE</scope>
    <source>
        <strain evidence="11">HKST-UBA14</strain>
    </source>
</reference>
<evidence type="ECO:0000256" key="7">
    <source>
        <dbReference type="ARBA" id="ARBA00048359"/>
    </source>
</evidence>
<dbReference type="InterPro" id="IPR013155">
    <property type="entry name" value="M/V/L/I-tRNA-synth_anticd-bd"/>
</dbReference>
<dbReference type="CDD" id="cd07067">
    <property type="entry name" value="HP_PGM_like"/>
    <property type="match status" value="1"/>
</dbReference>
<comment type="function">
    <text evidence="6 8">Catalyzes the attachment of isoleucine to tRNA(Ile). As IleRS can inadvertently accommodate and process structurally similar amino acids such as valine, to avoid such errors it has two additional distinct tRNA(Ile)-dependent editing activities. One activity is designated as 'pretransfer' editing and involves the hydrolysis of activated Val-AMP. The other activity is designated 'posttransfer' editing and involves deacylation of mischarged Val-tRNA(Ile).</text>
</comment>
<keyword evidence="8" id="KW-0862">Zinc</keyword>
<evidence type="ECO:0000256" key="4">
    <source>
        <dbReference type="ARBA" id="ARBA00022917"/>
    </source>
</evidence>
<dbReference type="Pfam" id="PF19302">
    <property type="entry name" value="DUF5915"/>
    <property type="match status" value="1"/>
</dbReference>
<dbReference type="PANTHER" id="PTHR42780:SF1">
    <property type="entry name" value="ISOLEUCINE--TRNA LIGASE, CYTOPLASMIC"/>
    <property type="match status" value="1"/>
</dbReference>
<dbReference type="InterPro" id="IPR029033">
    <property type="entry name" value="His_PPase_superfam"/>
</dbReference>
<evidence type="ECO:0000259" key="9">
    <source>
        <dbReference type="Pfam" id="PF00133"/>
    </source>
</evidence>
<evidence type="ECO:0000256" key="8">
    <source>
        <dbReference type="HAMAP-Rule" id="MF_02003"/>
    </source>
</evidence>
<feature type="short sequence motif" description="'KMSKS' region" evidence="8">
    <location>
        <begin position="778"/>
        <end position="782"/>
    </location>
</feature>
<protein>
    <recommendedName>
        <fullName evidence="8">Isoleucine--tRNA ligase</fullName>
        <ecNumber evidence="8">6.1.1.5</ecNumber>
    </recommendedName>
    <alternativeName>
        <fullName evidence="8">Isoleucyl-tRNA synthetase</fullName>
        <shortName evidence="8">IleRS</shortName>
    </alternativeName>
</protein>
<feature type="binding site" evidence="8">
    <location>
        <position position="781"/>
    </location>
    <ligand>
        <name>ATP</name>
        <dbReference type="ChEBI" id="CHEBI:30616"/>
    </ligand>
</feature>
<dbReference type="InterPro" id="IPR033709">
    <property type="entry name" value="Anticodon_Ile_ABEc"/>
</dbReference>
<feature type="domain" description="Methionyl/Valyl/Leucyl/Isoleucyl-tRNA synthetase anticodon-binding" evidence="10">
    <location>
        <begin position="885"/>
        <end position="1033"/>
    </location>
</feature>
<keyword evidence="8" id="KW-0963">Cytoplasm</keyword>
<evidence type="ECO:0000256" key="1">
    <source>
        <dbReference type="ARBA" id="ARBA00022598"/>
    </source>
</evidence>
<comment type="subcellular location">
    <subcellularLocation>
        <location evidence="8">Cytoplasm</location>
    </subcellularLocation>
</comment>
<dbReference type="InterPro" id="IPR002300">
    <property type="entry name" value="aa-tRNA-synth_Ia"/>
</dbReference>
<feature type="short sequence motif" description="'HIGH' region" evidence="8">
    <location>
        <begin position="48"/>
        <end position="58"/>
    </location>
</feature>
<dbReference type="GO" id="GO:0006428">
    <property type="term" value="P:isoleucyl-tRNA aminoacylation"/>
    <property type="evidence" value="ECO:0007669"/>
    <property type="project" value="UniProtKB-UniRule"/>
</dbReference>
<dbReference type="EC" id="6.1.1.5" evidence="8"/>
<evidence type="ECO:0000313" key="12">
    <source>
        <dbReference type="Proteomes" id="UP000783287"/>
    </source>
</evidence>
<name>A0A955RIT9_9BACT</name>
<dbReference type="SUPFAM" id="SSF47323">
    <property type="entry name" value="Anticodon-binding domain of a subclass of class I aminoacyl-tRNA synthetases"/>
    <property type="match status" value="1"/>
</dbReference>
<evidence type="ECO:0000259" key="10">
    <source>
        <dbReference type="Pfam" id="PF08264"/>
    </source>
</evidence>
<proteinExistence type="inferred from homology"/>
<dbReference type="Gene3D" id="3.90.740.10">
    <property type="entry name" value="Valyl/Leucyl/Isoleucyl-tRNA synthetase, editing domain"/>
    <property type="match status" value="1"/>
</dbReference>
<dbReference type="GO" id="GO:0005737">
    <property type="term" value="C:cytoplasm"/>
    <property type="evidence" value="ECO:0007669"/>
    <property type="project" value="UniProtKB-SubCell"/>
</dbReference>
<evidence type="ECO:0000256" key="5">
    <source>
        <dbReference type="ARBA" id="ARBA00023146"/>
    </source>
</evidence>
<keyword evidence="2 8" id="KW-0547">Nucleotide-binding</keyword>
<feature type="domain" description="Aminoacyl-tRNA synthetase class Ia" evidence="9">
    <location>
        <begin position="18"/>
        <end position="495"/>
    </location>
</feature>
<dbReference type="PRINTS" id="PR00984">
    <property type="entry name" value="TRNASYNTHILE"/>
</dbReference>
<dbReference type="PANTHER" id="PTHR42780">
    <property type="entry name" value="SOLEUCYL-TRNA SYNTHETASE"/>
    <property type="match status" value="1"/>
</dbReference>
<comment type="subunit">
    <text evidence="8">Monomer.</text>
</comment>
<keyword evidence="1 8" id="KW-0436">Ligase</keyword>
<dbReference type="GO" id="GO:0000049">
    <property type="term" value="F:tRNA binding"/>
    <property type="evidence" value="ECO:0007669"/>
    <property type="project" value="InterPro"/>
</dbReference>
<dbReference type="InterPro" id="IPR009008">
    <property type="entry name" value="Val/Leu/Ile-tRNA-synth_edit"/>
</dbReference>
<dbReference type="SUPFAM" id="SSF50677">
    <property type="entry name" value="ValRS/IleRS/LeuRS editing domain"/>
    <property type="match status" value="1"/>
</dbReference>
<keyword evidence="5 8" id="KW-0030">Aminoacyl-tRNA synthetase</keyword>
<keyword evidence="4 8" id="KW-0648">Protein biosynthesis</keyword>